<dbReference type="EMBL" id="JAFBIT010000001">
    <property type="protein sequence ID" value="MCF2651513.1"/>
    <property type="molecule type" value="Genomic_DNA"/>
</dbReference>
<accession>A0ABS9CKQ0</accession>
<gene>
    <name evidence="1" type="ORF">JQM67_02680</name>
</gene>
<protein>
    <submittedName>
        <fullName evidence="1">DUF4127 family protein</fullName>
    </submittedName>
</protein>
<reference evidence="1 2" key="1">
    <citation type="submission" date="2020-12" db="EMBL/GenBank/DDBJ databases">
        <title>Whole genome sequences of gut porcine anaerobes.</title>
        <authorList>
            <person name="Kubasova T."/>
            <person name="Jahodarova E."/>
            <person name="Rychlik I."/>
        </authorList>
    </citation>
    <scope>NUCLEOTIDE SEQUENCE [LARGE SCALE GENOMIC DNA]</scope>
    <source>
        <strain evidence="1 2">An867</strain>
    </source>
</reference>
<evidence type="ECO:0000313" key="1">
    <source>
        <dbReference type="EMBL" id="MCF2651513.1"/>
    </source>
</evidence>
<comment type="caution">
    <text evidence="1">The sequence shown here is derived from an EMBL/GenBank/DDBJ whole genome shotgun (WGS) entry which is preliminary data.</text>
</comment>
<dbReference type="Pfam" id="PF13552">
    <property type="entry name" value="DUF4127"/>
    <property type="match status" value="1"/>
</dbReference>
<proteinExistence type="predicted"/>
<keyword evidence="2" id="KW-1185">Reference proteome</keyword>
<evidence type="ECO:0000313" key="2">
    <source>
        <dbReference type="Proteomes" id="UP001299220"/>
    </source>
</evidence>
<name>A0ABS9CKQ0_9FIRM</name>
<dbReference type="InterPro" id="IPR025394">
    <property type="entry name" value="DUF4127"/>
</dbReference>
<sequence>MWSSRTSIRARGRSFALEIRRFLLKNIILLPLDERPCNFDFPSKIFNGEKYTILRPARLGQKKTPASYEEIRTFLLENIEKADAAVISVDTLLYGGLIPSRLHKLSEETVLERLMLLKELRARNPEIKLYAFQCIMRCPKYSSSDEEPDYYEDFGQEIHNIGRLTHLEKLGMGDEKELAALKDAVDPAALEDYLSRRTFNGAFNIRTLDLVEDGTIDFLIIPQDDSAKYGYTAMDQQKVRAVIREKVLDDRVILYPGADELGMVLVARAVNTLENSTPRVYLKYASTLAPQLIPNYEDRSLNETVKYHVMASGCVAVPALSDADFVMGITAPATEMLEADDQPANNIHYDVERNMAEFLYFINDCIKRGIPTAILDNAYTNGGELQLLRVLNKQGNLMKLAGYAGWNTSANSMGTVLAQVVNRLHQNNKAQADNFLVERYIEDFGYDAVVRGYVTQNILPAWNMTYFWCEEPRGKAAQAIFDELQKFIQNELTSIADCVTLESLYLPWSRMFEIGLSAKYKAD</sequence>
<dbReference type="Proteomes" id="UP001299220">
    <property type="component" value="Unassembled WGS sequence"/>
</dbReference>
<organism evidence="1 2">
    <name type="scientific">Anaeromassilibacillus senegalensis</name>
    <dbReference type="NCBI Taxonomy" id="1673717"/>
    <lineage>
        <taxon>Bacteria</taxon>
        <taxon>Bacillati</taxon>
        <taxon>Bacillota</taxon>
        <taxon>Clostridia</taxon>
        <taxon>Eubacteriales</taxon>
        <taxon>Acutalibacteraceae</taxon>
        <taxon>Anaeromassilibacillus</taxon>
    </lineage>
</organism>